<organism evidence="2 3">
    <name type="scientific">Humisphaera borealis</name>
    <dbReference type="NCBI Taxonomy" id="2807512"/>
    <lineage>
        <taxon>Bacteria</taxon>
        <taxon>Pseudomonadati</taxon>
        <taxon>Planctomycetota</taxon>
        <taxon>Phycisphaerae</taxon>
        <taxon>Tepidisphaerales</taxon>
        <taxon>Tepidisphaeraceae</taxon>
        <taxon>Humisphaera</taxon>
    </lineage>
</organism>
<dbReference type="SUPFAM" id="SSF55804">
    <property type="entry name" value="Phoshotransferase/anion transport protein"/>
    <property type="match status" value="1"/>
</dbReference>
<dbReference type="InterPro" id="IPR051541">
    <property type="entry name" value="PTS_SugarTrans_NitroReg"/>
</dbReference>
<dbReference type="InterPro" id="IPR016152">
    <property type="entry name" value="PTrfase/Anion_transptr"/>
</dbReference>
<dbReference type="PROSITE" id="PS51094">
    <property type="entry name" value="PTS_EIIA_TYPE_2"/>
    <property type="match status" value="1"/>
</dbReference>
<dbReference type="KEGG" id="hbs:IPV69_08430"/>
<dbReference type="InterPro" id="IPR002178">
    <property type="entry name" value="PTS_EIIA_type-2_dom"/>
</dbReference>
<gene>
    <name evidence="2" type="ORF">IPV69_08430</name>
</gene>
<evidence type="ECO:0000313" key="2">
    <source>
        <dbReference type="EMBL" id="QOV91363.1"/>
    </source>
</evidence>
<dbReference type="PANTHER" id="PTHR47738:SF2">
    <property type="entry name" value="PTS SYSTEM FRUCTOSE-LIKE EIIA COMPONENT"/>
    <property type="match status" value="1"/>
</dbReference>
<dbReference type="RefSeq" id="WP_206294615.1">
    <property type="nucleotide sequence ID" value="NZ_CP063458.1"/>
</dbReference>
<keyword evidence="2" id="KW-0813">Transport</keyword>
<dbReference type="Proteomes" id="UP000593765">
    <property type="component" value="Chromosome"/>
</dbReference>
<keyword evidence="2" id="KW-0762">Sugar transport</keyword>
<dbReference type="Pfam" id="PF00359">
    <property type="entry name" value="PTS_EIIA_2"/>
    <property type="match status" value="1"/>
</dbReference>
<accession>A0A7M2X0Z2</accession>
<dbReference type="CDD" id="cd00211">
    <property type="entry name" value="PTS_IIA_fru"/>
    <property type="match status" value="1"/>
</dbReference>
<evidence type="ECO:0000259" key="1">
    <source>
        <dbReference type="PROSITE" id="PS51094"/>
    </source>
</evidence>
<protein>
    <submittedName>
        <fullName evidence="2">PTS sugar transporter subunit IIA</fullName>
    </submittedName>
</protein>
<keyword evidence="3" id="KW-1185">Reference proteome</keyword>
<dbReference type="PANTHER" id="PTHR47738">
    <property type="entry name" value="PTS SYSTEM FRUCTOSE-LIKE EIIA COMPONENT-RELATED"/>
    <property type="match status" value="1"/>
</dbReference>
<dbReference type="AlphaFoldDB" id="A0A7M2X0Z2"/>
<dbReference type="EMBL" id="CP063458">
    <property type="protein sequence ID" value="QOV91363.1"/>
    <property type="molecule type" value="Genomic_DNA"/>
</dbReference>
<sequence>MKLKEFIVADAIVAELKSNDRDGVINELVTSLADAGAITKDAVPALVAALIKREQNGSTGFGKGVAVPHVKHAGVTKMVGTVGRSVSGVDFAALDHQPVYSVVLLLSPENQPQQHLQAMNIVFSNLQKDMFRRFLRQSDTREKILDLIDEADAGK</sequence>
<proteinExistence type="predicted"/>
<feature type="domain" description="PTS EIIA type-2" evidence="1">
    <location>
        <begin position="5"/>
        <end position="151"/>
    </location>
</feature>
<reference evidence="2 3" key="1">
    <citation type="submission" date="2020-10" db="EMBL/GenBank/DDBJ databases">
        <title>Wide distribution of Phycisphaera-like planctomycetes from WD2101 soil group in peatlands and genome analysis of the first cultivated representative.</title>
        <authorList>
            <person name="Dedysh S.N."/>
            <person name="Beletsky A.V."/>
            <person name="Ivanova A."/>
            <person name="Kulichevskaya I.S."/>
            <person name="Suzina N.E."/>
            <person name="Philippov D.A."/>
            <person name="Rakitin A.L."/>
            <person name="Mardanov A.V."/>
            <person name="Ravin N.V."/>
        </authorList>
    </citation>
    <scope>NUCLEOTIDE SEQUENCE [LARGE SCALE GENOMIC DNA]</scope>
    <source>
        <strain evidence="2 3">M1803</strain>
    </source>
</reference>
<evidence type="ECO:0000313" key="3">
    <source>
        <dbReference type="Proteomes" id="UP000593765"/>
    </source>
</evidence>
<name>A0A7M2X0Z2_9BACT</name>
<dbReference type="Gene3D" id="3.40.930.10">
    <property type="entry name" value="Mannitol-specific EII, Chain A"/>
    <property type="match status" value="1"/>
</dbReference>